<dbReference type="Gene3D" id="1.20.5.170">
    <property type="match status" value="1"/>
</dbReference>
<keyword evidence="2" id="KW-0805">Transcription regulation</keyword>
<dbReference type="PROSITE" id="PS50217">
    <property type="entry name" value="BZIP"/>
    <property type="match status" value="1"/>
</dbReference>
<protein>
    <submittedName>
        <fullName evidence="8">Cyclic AMP response element-binding protein A</fullName>
    </submittedName>
</protein>
<feature type="compositionally biased region" description="Low complexity" evidence="6">
    <location>
        <begin position="146"/>
        <end position="160"/>
    </location>
</feature>
<evidence type="ECO:0000259" key="7">
    <source>
        <dbReference type="PROSITE" id="PS50217"/>
    </source>
</evidence>
<dbReference type="EMBL" id="WJQU01000001">
    <property type="protein sequence ID" value="KAJ6645417.1"/>
    <property type="molecule type" value="Genomic_DNA"/>
</dbReference>
<dbReference type="InterPro" id="IPR004827">
    <property type="entry name" value="bZIP"/>
</dbReference>
<evidence type="ECO:0000256" key="4">
    <source>
        <dbReference type="ARBA" id="ARBA00023163"/>
    </source>
</evidence>
<dbReference type="Proteomes" id="UP001151699">
    <property type="component" value="Chromosome A"/>
</dbReference>
<dbReference type="GO" id="GO:0005634">
    <property type="term" value="C:nucleus"/>
    <property type="evidence" value="ECO:0007669"/>
    <property type="project" value="UniProtKB-SubCell"/>
</dbReference>
<comment type="caution">
    <text evidence="8">The sequence shown here is derived from an EMBL/GenBank/DDBJ whole genome shotgun (WGS) entry which is preliminary data.</text>
</comment>
<organism evidence="8 9">
    <name type="scientific">Pseudolycoriella hygida</name>
    <dbReference type="NCBI Taxonomy" id="35572"/>
    <lineage>
        <taxon>Eukaryota</taxon>
        <taxon>Metazoa</taxon>
        <taxon>Ecdysozoa</taxon>
        <taxon>Arthropoda</taxon>
        <taxon>Hexapoda</taxon>
        <taxon>Insecta</taxon>
        <taxon>Pterygota</taxon>
        <taxon>Neoptera</taxon>
        <taxon>Endopterygota</taxon>
        <taxon>Diptera</taxon>
        <taxon>Nematocera</taxon>
        <taxon>Sciaroidea</taxon>
        <taxon>Sciaridae</taxon>
        <taxon>Pseudolycoriella</taxon>
    </lineage>
</organism>
<comment type="subcellular location">
    <subcellularLocation>
        <location evidence="1">Nucleus</location>
    </subcellularLocation>
</comment>
<name>A0A9Q0N8S2_9DIPT</name>
<keyword evidence="3" id="KW-0238">DNA-binding</keyword>
<feature type="domain" description="BZIP" evidence="7">
    <location>
        <begin position="387"/>
        <end position="446"/>
    </location>
</feature>
<evidence type="ECO:0000313" key="9">
    <source>
        <dbReference type="Proteomes" id="UP001151699"/>
    </source>
</evidence>
<keyword evidence="9" id="KW-1185">Reference proteome</keyword>
<feature type="non-terminal residue" evidence="8">
    <location>
        <position position="497"/>
    </location>
</feature>
<dbReference type="SUPFAM" id="SSF57959">
    <property type="entry name" value="Leucine zipper domain"/>
    <property type="match status" value="1"/>
</dbReference>
<feature type="region of interest" description="Disordered" evidence="6">
    <location>
        <begin position="95"/>
        <end position="114"/>
    </location>
</feature>
<dbReference type="SMART" id="SM00338">
    <property type="entry name" value="BRLZ"/>
    <property type="match status" value="1"/>
</dbReference>
<feature type="compositionally biased region" description="Polar residues" evidence="6">
    <location>
        <begin position="97"/>
        <end position="114"/>
    </location>
</feature>
<feature type="region of interest" description="Disordered" evidence="6">
    <location>
        <begin position="273"/>
        <end position="355"/>
    </location>
</feature>
<dbReference type="OrthoDB" id="674948at2759"/>
<dbReference type="PANTHER" id="PTHR46004">
    <property type="entry name" value="CYCLIC AMP RESPONSE ELEMENT-BINDING PROTEIN A"/>
    <property type="match status" value="1"/>
</dbReference>
<evidence type="ECO:0000256" key="3">
    <source>
        <dbReference type="ARBA" id="ARBA00023125"/>
    </source>
</evidence>
<evidence type="ECO:0000256" key="2">
    <source>
        <dbReference type="ARBA" id="ARBA00023015"/>
    </source>
</evidence>
<proteinExistence type="predicted"/>
<evidence type="ECO:0000256" key="6">
    <source>
        <dbReference type="SAM" id="MobiDB-lite"/>
    </source>
</evidence>
<dbReference type="PROSITE" id="PS00036">
    <property type="entry name" value="BZIP_BASIC"/>
    <property type="match status" value="1"/>
</dbReference>
<dbReference type="PANTHER" id="PTHR46004:SF3">
    <property type="entry name" value="CYCLIC AMP RESPONSE ELEMENT-BINDING PROTEIN A"/>
    <property type="match status" value="1"/>
</dbReference>
<evidence type="ECO:0000313" key="8">
    <source>
        <dbReference type="EMBL" id="KAJ6645417.1"/>
    </source>
</evidence>
<feature type="compositionally biased region" description="Polar residues" evidence="6">
    <location>
        <begin position="320"/>
        <end position="355"/>
    </location>
</feature>
<dbReference type="AlphaFoldDB" id="A0A9Q0N8S2"/>
<dbReference type="Pfam" id="PF00170">
    <property type="entry name" value="bZIP_1"/>
    <property type="match status" value="1"/>
</dbReference>
<keyword evidence="4" id="KW-0804">Transcription</keyword>
<gene>
    <name evidence="8" type="primary">CrebA</name>
    <name evidence="8" type="ORF">Bhyg_00623</name>
</gene>
<dbReference type="InterPro" id="IPR046347">
    <property type="entry name" value="bZIP_sf"/>
</dbReference>
<dbReference type="GO" id="GO:0035497">
    <property type="term" value="F:cAMP response element binding"/>
    <property type="evidence" value="ECO:0007669"/>
    <property type="project" value="TreeGrafter"/>
</dbReference>
<feature type="region of interest" description="Disordered" evidence="6">
    <location>
        <begin position="134"/>
        <end position="183"/>
    </location>
</feature>
<reference evidence="8" key="1">
    <citation type="submission" date="2022-07" db="EMBL/GenBank/DDBJ databases">
        <authorList>
            <person name="Trinca V."/>
            <person name="Uliana J.V.C."/>
            <person name="Torres T.T."/>
            <person name="Ward R.J."/>
            <person name="Monesi N."/>
        </authorList>
    </citation>
    <scope>NUCLEOTIDE SEQUENCE</scope>
    <source>
        <strain evidence="8">HSMRA1968</strain>
        <tissue evidence="8">Whole embryos</tissue>
    </source>
</reference>
<accession>A0A9Q0N8S2</accession>
<dbReference type="GO" id="GO:0000981">
    <property type="term" value="F:DNA-binding transcription factor activity, RNA polymerase II-specific"/>
    <property type="evidence" value="ECO:0007669"/>
    <property type="project" value="TreeGrafter"/>
</dbReference>
<evidence type="ECO:0000256" key="1">
    <source>
        <dbReference type="ARBA" id="ARBA00004123"/>
    </source>
</evidence>
<sequence>PRHNKRKAFQLSAYRYKLTAFKLDYLNMETLYDIGTDLKDFWDSDLDQAVMQETQLPSDAYMQDWFPERDVKLPQVILHDKLMTDALLGKPIKTEHSYSLNSDGDSMPESPSSLKNKMEDMDDDCYPVIAARQHTQNHNSTNSVQSVCSTNDSSSISSSDVDVDDSTVKEEPMSPNCSDPPSPCATSYEINSNLANMAAFTNTDLVFEHKTGSLQLSPASQSLLKNQQHIIIGSPQKQQIIQAQQTLIQSQQLTQNQRIITPKLNIKMEPQLSTAFGLPPTPPSSLSSDDSEGNQSPEHHSSPMSPPAPVISSRRMPSIQGGQNTNSTSRAYTGTSSRQPIHTPLISSQPKGSTGSLLLTEEEKRTLIAEGYPIPTRLPLTKAEEKSLKKIRRKIKNKISAQESRRKKKEYVDQLERKVEVVTSENTDCRKQIVEHRKREVEYVKQVEMLSGENFEYRKQVDEFRKREIENRKEMDALRSQLAKMQTFLSKQKMKKI</sequence>
<evidence type="ECO:0000256" key="5">
    <source>
        <dbReference type="ARBA" id="ARBA00023242"/>
    </source>
</evidence>
<keyword evidence="5" id="KW-0539">Nucleus</keyword>
<feature type="compositionally biased region" description="Polar residues" evidence="6">
    <location>
        <begin position="134"/>
        <end position="145"/>
    </location>
</feature>